<evidence type="ECO:0000256" key="5">
    <source>
        <dbReference type="ARBA" id="ARBA00022490"/>
    </source>
</evidence>
<reference evidence="17" key="1">
    <citation type="submission" date="2017-06" db="EMBL/GenBank/DDBJ databases">
        <authorList>
            <person name="Varghese N."/>
            <person name="Submissions S."/>
        </authorList>
    </citation>
    <scope>NUCLEOTIDE SEQUENCE [LARGE SCALE GENOMIC DNA]</scope>
    <source>
        <strain evidence="17">5C</strain>
    </source>
</reference>
<dbReference type="GO" id="GO:0008033">
    <property type="term" value="P:tRNA processing"/>
    <property type="evidence" value="ECO:0007669"/>
    <property type="project" value="UniProtKB-KW"/>
</dbReference>
<dbReference type="GO" id="GO:0061710">
    <property type="term" value="F:L-threonylcarbamoyladenylate synthase"/>
    <property type="evidence" value="ECO:0007669"/>
    <property type="project" value="UniProtKB-EC"/>
</dbReference>
<dbReference type="Gene3D" id="3.40.50.11030">
    <property type="entry name" value="Threonylcarbamoyl-AMP synthase, C-terminal domain"/>
    <property type="match status" value="1"/>
</dbReference>
<feature type="domain" description="YrdC-like" evidence="15">
    <location>
        <begin position="5"/>
        <end position="191"/>
    </location>
</feature>
<dbReference type="Pfam" id="PF01300">
    <property type="entry name" value="Sua5_yciO_yrdC"/>
    <property type="match status" value="1"/>
</dbReference>
<dbReference type="NCBIfam" id="TIGR00057">
    <property type="entry name" value="L-threonylcarbamoyladenylate synthase"/>
    <property type="match status" value="1"/>
</dbReference>
<dbReference type="Proteomes" id="UP000198480">
    <property type="component" value="Unassembled WGS sequence"/>
</dbReference>
<comment type="similarity">
    <text evidence="2 13">Belongs to the SUA5 family.</text>
</comment>
<dbReference type="AlphaFoldDB" id="A0A239BB04"/>
<feature type="binding site" evidence="14">
    <location>
        <position position="113"/>
    </location>
    <ligand>
        <name>L-threonine</name>
        <dbReference type="ChEBI" id="CHEBI:57926"/>
    </ligand>
</feature>
<dbReference type="InterPro" id="IPR038385">
    <property type="entry name" value="Sua5/YwlC_C"/>
</dbReference>
<dbReference type="InterPro" id="IPR017945">
    <property type="entry name" value="DHBP_synth_RibB-like_a/b_dom"/>
</dbReference>
<feature type="binding site" evidence="14">
    <location>
        <position position="109"/>
    </location>
    <ligand>
        <name>ATP</name>
        <dbReference type="ChEBI" id="CHEBI:30616"/>
    </ligand>
</feature>
<dbReference type="PANTHER" id="PTHR17490">
    <property type="entry name" value="SUA5"/>
    <property type="match status" value="1"/>
</dbReference>
<dbReference type="OrthoDB" id="9814580at2"/>
<evidence type="ECO:0000256" key="7">
    <source>
        <dbReference type="ARBA" id="ARBA00022694"/>
    </source>
</evidence>
<protein>
    <recommendedName>
        <fullName evidence="4 13">Threonylcarbamoyl-AMP synthase</fullName>
        <shortName evidence="13">TC-AMP synthase</shortName>
        <ecNumber evidence="3 13">2.7.7.87</ecNumber>
    </recommendedName>
    <alternativeName>
        <fullName evidence="11 13">L-threonylcarbamoyladenylate synthase</fullName>
    </alternativeName>
</protein>
<feature type="binding site" evidence="14">
    <location>
        <position position="135"/>
    </location>
    <ligand>
        <name>ATP</name>
        <dbReference type="ChEBI" id="CHEBI:30616"/>
    </ligand>
</feature>
<keyword evidence="8 13" id="KW-0548">Nucleotidyltransferase</keyword>
<dbReference type="GO" id="GO:0005737">
    <property type="term" value="C:cytoplasm"/>
    <property type="evidence" value="ECO:0007669"/>
    <property type="project" value="UniProtKB-SubCell"/>
</dbReference>
<accession>A0A239BB04</accession>
<evidence type="ECO:0000313" key="16">
    <source>
        <dbReference type="EMBL" id="SNS04859.1"/>
    </source>
</evidence>
<keyword evidence="17" id="KW-1185">Reference proteome</keyword>
<evidence type="ECO:0000256" key="8">
    <source>
        <dbReference type="ARBA" id="ARBA00022695"/>
    </source>
</evidence>
<dbReference type="GO" id="GO:0006450">
    <property type="term" value="P:regulation of translational fidelity"/>
    <property type="evidence" value="ECO:0007669"/>
    <property type="project" value="TreeGrafter"/>
</dbReference>
<evidence type="ECO:0000259" key="15">
    <source>
        <dbReference type="PROSITE" id="PS51163"/>
    </source>
</evidence>
<dbReference type="SUPFAM" id="SSF55821">
    <property type="entry name" value="YrdC/RibB"/>
    <property type="match status" value="1"/>
</dbReference>
<keyword evidence="6 13" id="KW-0808">Transferase</keyword>
<dbReference type="InterPro" id="IPR005145">
    <property type="entry name" value="Sua5_C"/>
</dbReference>
<dbReference type="InterPro" id="IPR010923">
    <property type="entry name" value="T(6)A37_SUA5"/>
</dbReference>
<comment type="subcellular location">
    <subcellularLocation>
        <location evidence="1 13">Cytoplasm</location>
    </subcellularLocation>
</comment>
<keyword evidence="7 13" id="KW-0819">tRNA processing</keyword>
<dbReference type="GO" id="GO:0000049">
    <property type="term" value="F:tRNA binding"/>
    <property type="evidence" value="ECO:0007669"/>
    <property type="project" value="TreeGrafter"/>
</dbReference>
<evidence type="ECO:0000256" key="1">
    <source>
        <dbReference type="ARBA" id="ARBA00004496"/>
    </source>
</evidence>
<proteinExistence type="inferred from homology"/>
<feature type="binding site" evidence="14">
    <location>
        <position position="59"/>
    </location>
    <ligand>
        <name>ATP</name>
        <dbReference type="ChEBI" id="CHEBI:30616"/>
    </ligand>
</feature>
<comment type="function">
    <text evidence="13">Required for the formation of a threonylcarbamoyl group on adenosine at position 37 (t(6)A37) in tRNAs that read codons beginning with adenine.</text>
</comment>
<dbReference type="GO" id="GO:0003725">
    <property type="term" value="F:double-stranded RNA binding"/>
    <property type="evidence" value="ECO:0007669"/>
    <property type="project" value="UniProtKB-UniRule"/>
</dbReference>
<feature type="binding site" evidence="14">
    <location>
        <position position="27"/>
    </location>
    <ligand>
        <name>L-threonine</name>
        <dbReference type="ChEBI" id="CHEBI:57926"/>
    </ligand>
</feature>
<dbReference type="FunFam" id="3.90.870.10:FF:000009">
    <property type="entry name" value="Threonylcarbamoyl-AMP synthase, putative"/>
    <property type="match status" value="1"/>
</dbReference>
<feature type="binding site" evidence="14">
    <location>
        <position position="187"/>
    </location>
    <ligand>
        <name>ATP</name>
        <dbReference type="ChEBI" id="CHEBI:30616"/>
    </ligand>
</feature>
<feature type="binding site" evidence="14">
    <location>
        <position position="223"/>
    </location>
    <ligand>
        <name>ATP</name>
        <dbReference type="ChEBI" id="CHEBI:30616"/>
    </ligand>
</feature>
<dbReference type="RefSeq" id="WP_089237878.1">
    <property type="nucleotide sequence ID" value="NZ_FZOK01000002.1"/>
</dbReference>
<evidence type="ECO:0000256" key="3">
    <source>
        <dbReference type="ARBA" id="ARBA00012584"/>
    </source>
</evidence>
<dbReference type="PANTHER" id="PTHR17490:SF16">
    <property type="entry name" value="THREONYLCARBAMOYL-AMP SYNTHASE"/>
    <property type="match status" value="1"/>
</dbReference>
<keyword evidence="5 13" id="KW-0963">Cytoplasm</keyword>
<evidence type="ECO:0000256" key="14">
    <source>
        <dbReference type="PIRSR" id="PIRSR004930-1"/>
    </source>
</evidence>
<dbReference type="EMBL" id="FZOK01000002">
    <property type="protein sequence ID" value="SNS04859.1"/>
    <property type="molecule type" value="Genomic_DNA"/>
</dbReference>
<feature type="binding site" evidence="14">
    <location>
        <position position="50"/>
    </location>
    <ligand>
        <name>ATP</name>
        <dbReference type="ChEBI" id="CHEBI:30616"/>
    </ligand>
</feature>
<dbReference type="GO" id="GO:0005524">
    <property type="term" value="F:ATP binding"/>
    <property type="evidence" value="ECO:0007669"/>
    <property type="project" value="UniProtKB-UniRule"/>
</dbReference>
<name>A0A239BB04_9BACT</name>
<evidence type="ECO:0000256" key="2">
    <source>
        <dbReference type="ARBA" id="ARBA00007663"/>
    </source>
</evidence>
<dbReference type="InterPro" id="IPR006070">
    <property type="entry name" value="Sua5-like_dom"/>
</dbReference>
<gene>
    <name evidence="16" type="ORF">SAMN06295967_102243</name>
</gene>
<dbReference type="PROSITE" id="PS51163">
    <property type="entry name" value="YRDC"/>
    <property type="match status" value="1"/>
</dbReference>
<keyword evidence="10 13" id="KW-0067">ATP-binding</keyword>
<evidence type="ECO:0000313" key="17">
    <source>
        <dbReference type="Proteomes" id="UP000198480"/>
    </source>
</evidence>
<dbReference type="Gene3D" id="3.90.870.10">
    <property type="entry name" value="DHBP synthase"/>
    <property type="match status" value="1"/>
</dbReference>
<feature type="binding site" evidence="14">
    <location>
        <position position="133"/>
    </location>
    <ligand>
        <name>L-threonine</name>
        <dbReference type="ChEBI" id="CHEBI:57926"/>
    </ligand>
</feature>
<comment type="catalytic activity">
    <reaction evidence="12 13">
        <text>L-threonine + hydrogencarbonate + ATP = L-threonylcarbamoyladenylate + diphosphate + H2O</text>
        <dbReference type="Rhea" id="RHEA:36407"/>
        <dbReference type="ChEBI" id="CHEBI:15377"/>
        <dbReference type="ChEBI" id="CHEBI:17544"/>
        <dbReference type="ChEBI" id="CHEBI:30616"/>
        <dbReference type="ChEBI" id="CHEBI:33019"/>
        <dbReference type="ChEBI" id="CHEBI:57926"/>
        <dbReference type="ChEBI" id="CHEBI:73682"/>
        <dbReference type="EC" id="2.7.7.87"/>
    </reaction>
</comment>
<evidence type="ECO:0000256" key="10">
    <source>
        <dbReference type="ARBA" id="ARBA00022840"/>
    </source>
</evidence>
<dbReference type="EC" id="2.7.7.87" evidence="3 13"/>
<organism evidence="16 17">
    <name type="scientific">Belliella buryatensis</name>
    <dbReference type="NCBI Taxonomy" id="1500549"/>
    <lineage>
        <taxon>Bacteria</taxon>
        <taxon>Pseudomonadati</taxon>
        <taxon>Bacteroidota</taxon>
        <taxon>Cytophagia</taxon>
        <taxon>Cytophagales</taxon>
        <taxon>Cyclobacteriaceae</taxon>
        <taxon>Belliella</taxon>
    </lineage>
</organism>
<evidence type="ECO:0000256" key="11">
    <source>
        <dbReference type="ARBA" id="ARBA00029774"/>
    </source>
</evidence>
<evidence type="ECO:0000256" key="6">
    <source>
        <dbReference type="ARBA" id="ARBA00022679"/>
    </source>
</evidence>
<dbReference type="Pfam" id="PF03481">
    <property type="entry name" value="Sua5_C"/>
    <property type="match status" value="1"/>
</dbReference>
<dbReference type="PIRSF" id="PIRSF004930">
    <property type="entry name" value="Tln_factor_SUA5"/>
    <property type="match status" value="1"/>
</dbReference>
<keyword evidence="9 13" id="KW-0547">Nucleotide-binding</keyword>
<dbReference type="InterPro" id="IPR050156">
    <property type="entry name" value="TC-AMP_synthase_SUA5"/>
</dbReference>
<evidence type="ECO:0000256" key="4">
    <source>
        <dbReference type="ARBA" id="ARBA00015492"/>
    </source>
</evidence>
<evidence type="ECO:0000256" key="13">
    <source>
        <dbReference type="PIRNR" id="PIRNR004930"/>
    </source>
</evidence>
<feature type="binding site" evidence="14">
    <location>
        <position position="173"/>
    </location>
    <ligand>
        <name>L-threonine</name>
        <dbReference type="ChEBI" id="CHEBI:57926"/>
    </ligand>
</feature>
<evidence type="ECO:0000256" key="12">
    <source>
        <dbReference type="ARBA" id="ARBA00048366"/>
    </source>
</evidence>
<feature type="binding site" evidence="14">
    <location>
        <position position="143"/>
    </location>
    <ligand>
        <name>ATP</name>
        <dbReference type="ChEBI" id="CHEBI:30616"/>
    </ligand>
</feature>
<evidence type="ECO:0000256" key="9">
    <source>
        <dbReference type="ARBA" id="ARBA00022741"/>
    </source>
</evidence>
<sequence length="321" mass="34859">MAEIGKDIIKAKAILDAGELVGIPTETVYGLAGNALQADAVAKIFETKNRPSFDPLILHTSCLDKVYDFVKEIPEVLKDLAEAFWPGPLTLLLPRKPNVPDLVTSGLETVAVRIPSHPLTRSLLTSLNYPLAAPSANPFGYISPTQASHVNDQLGDKIKYILDGGFCEVGLESTIVGLEAGEVTVYRLGGLDLTLIEDIVGPVQVMSHSSSNPKAPGLLKSHYAPSKPFIIGDINDLVERYHKEGLDFAVMTFKKDFYQVAERNKIILSPQGDMKEAAKNLFAAMRILDSMDVSVILSELLPNEGLGKAINDRLKRASIQV</sequence>